<dbReference type="Pfam" id="PF00293">
    <property type="entry name" value="NUDIX"/>
    <property type="match status" value="1"/>
</dbReference>
<dbReference type="EMBL" id="CP035758">
    <property type="protein sequence ID" value="QBD80448.1"/>
    <property type="molecule type" value="Genomic_DNA"/>
</dbReference>
<reference evidence="3 4" key="1">
    <citation type="submission" date="2019-01" db="EMBL/GenBank/DDBJ databases">
        <title>Ktedonosporobacter rubrisoli SCAWS-G2.</title>
        <authorList>
            <person name="Huang Y."/>
            <person name="Yan B."/>
        </authorList>
    </citation>
    <scope>NUCLEOTIDE SEQUENCE [LARGE SCALE GENOMIC DNA]</scope>
    <source>
        <strain evidence="3 4">SCAWS-G2</strain>
    </source>
</reference>
<dbReference type="RefSeq" id="WP_129891512.1">
    <property type="nucleotide sequence ID" value="NZ_CP035758.1"/>
</dbReference>
<protein>
    <submittedName>
        <fullName evidence="3">NUDIX domain-containing protein</fullName>
    </submittedName>
</protein>
<dbReference type="PROSITE" id="PS51462">
    <property type="entry name" value="NUDIX"/>
    <property type="match status" value="1"/>
</dbReference>
<sequence>MPEHQDRPLVGVSVLINKGDRFLMIKRNQKVHGAGTWTVPGGHLEFGESFAERAEREAKEETGVEITNVKFRVITNDVFQAEHKHYVTVWMEAQYVSGEPHVDAPYEETEVGWFTWDSLPEPLFLPFQHLLTGETFPSQTTQDRVGSAINMPHRPE</sequence>
<name>A0A4P6JXG9_KTERU</name>
<accession>A0A4P6JXG9</accession>
<dbReference type="SUPFAM" id="SSF55811">
    <property type="entry name" value="Nudix"/>
    <property type="match status" value="1"/>
</dbReference>
<dbReference type="OrthoDB" id="9810648at2"/>
<keyword evidence="1" id="KW-0378">Hydrolase</keyword>
<dbReference type="PANTHER" id="PTHR16099">
    <property type="entry name" value="8-OXO-DGTP DIPHOSPHATES NUDT15"/>
    <property type="match status" value="1"/>
</dbReference>
<dbReference type="AlphaFoldDB" id="A0A4P6JXG9"/>
<dbReference type="GO" id="GO:0006203">
    <property type="term" value="P:dGTP catabolic process"/>
    <property type="evidence" value="ECO:0007669"/>
    <property type="project" value="TreeGrafter"/>
</dbReference>
<dbReference type="PANTHER" id="PTHR16099:SF5">
    <property type="entry name" value="NUCLEOTIDE TRIPHOSPHATE DIPHOSPHATASE NUDT15"/>
    <property type="match status" value="1"/>
</dbReference>
<dbReference type="Proteomes" id="UP000290365">
    <property type="component" value="Chromosome"/>
</dbReference>
<evidence type="ECO:0000313" key="4">
    <source>
        <dbReference type="Proteomes" id="UP000290365"/>
    </source>
</evidence>
<dbReference type="GO" id="GO:0035539">
    <property type="term" value="F:8-oxo-7,8-dihydrodeoxyguanosine triphosphate pyrophosphatase activity"/>
    <property type="evidence" value="ECO:0007669"/>
    <property type="project" value="TreeGrafter"/>
</dbReference>
<dbReference type="InterPro" id="IPR000086">
    <property type="entry name" value="NUDIX_hydrolase_dom"/>
</dbReference>
<evidence type="ECO:0000313" key="3">
    <source>
        <dbReference type="EMBL" id="QBD80448.1"/>
    </source>
</evidence>
<dbReference type="FunFam" id="3.90.79.10:FF:000060">
    <property type="entry name" value="Nudix hydrolase 1"/>
    <property type="match status" value="1"/>
</dbReference>
<dbReference type="PRINTS" id="PR00502">
    <property type="entry name" value="NUDIXFAMILY"/>
</dbReference>
<dbReference type="InterPro" id="IPR015797">
    <property type="entry name" value="NUDIX_hydrolase-like_dom_sf"/>
</dbReference>
<keyword evidence="4" id="KW-1185">Reference proteome</keyword>
<proteinExistence type="predicted"/>
<gene>
    <name evidence="3" type="ORF">EPA93_32540</name>
</gene>
<evidence type="ECO:0000259" key="2">
    <source>
        <dbReference type="PROSITE" id="PS51462"/>
    </source>
</evidence>
<feature type="domain" description="Nudix hydrolase" evidence="2">
    <location>
        <begin position="5"/>
        <end position="137"/>
    </location>
</feature>
<dbReference type="InterPro" id="IPR020476">
    <property type="entry name" value="Nudix_hydrolase"/>
</dbReference>
<organism evidence="3 4">
    <name type="scientific">Ktedonosporobacter rubrisoli</name>
    <dbReference type="NCBI Taxonomy" id="2509675"/>
    <lineage>
        <taxon>Bacteria</taxon>
        <taxon>Bacillati</taxon>
        <taxon>Chloroflexota</taxon>
        <taxon>Ktedonobacteria</taxon>
        <taxon>Ktedonobacterales</taxon>
        <taxon>Ktedonosporobacteraceae</taxon>
        <taxon>Ktedonosporobacter</taxon>
    </lineage>
</organism>
<dbReference type="KEGG" id="kbs:EPA93_32540"/>
<evidence type="ECO:0000256" key="1">
    <source>
        <dbReference type="ARBA" id="ARBA00022801"/>
    </source>
</evidence>
<dbReference type="GO" id="GO:0005829">
    <property type="term" value="C:cytosol"/>
    <property type="evidence" value="ECO:0007669"/>
    <property type="project" value="TreeGrafter"/>
</dbReference>
<dbReference type="CDD" id="cd04678">
    <property type="entry name" value="NUDIX_MTH2_Nudt15"/>
    <property type="match status" value="1"/>
</dbReference>
<dbReference type="Gene3D" id="3.90.79.10">
    <property type="entry name" value="Nucleoside Triphosphate Pyrophosphohydrolase"/>
    <property type="match status" value="1"/>
</dbReference>